<dbReference type="SMART" id="SM00020">
    <property type="entry name" value="Tryp_SPc"/>
    <property type="match status" value="1"/>
</dbReference>
<dbReference type="OrthoDB" id="267336at2"/>
<dbReference type="InterPro" id="IPR050430">
    <property type="entry name" value="Peptidase_S1"/>
</dbReference>
<accession>A0A560JYJ9</accession>
<dbReference type="InterPro" id="IPR043504">
    <property type="entry name" value="Peptidase_S1_PA_chymotrypsin"/>
</dbReference>
<dbReference type="GO" id="GO:0004252">
    <property type="term" value="F:serine-type endopeptidase activity"/>
    <property type="evidence" value="ECO:0007669"/>
    <property type="project" value="InterPro"/>
</dbReference>
<dbReference type="Pfam" id="PF00089">
    <property type="entry name" value="Trypsin"/>
    <property type="match status" value="1"/>
</dbReference>
<comment type="caution">
    <text evidence="5">The sequence shown here is derived from an EMBL/GenBank/DDBJ whole genome shotgun (WGS) entry which is preliminary data.</text>
</comment>
<sequence length="406" mass="42450">MAKTRLLVPIIVNLGLVFAAAAQELKPQIGEPMPPFRNAAASTEAFSSIVGGTVTKDFPGVGALVQIGPTNQVVNACTGTLVGCRWFLTAGHCVAQQNAETFKIFFHSAGFFDVKNPPLLAPEYKPCANDEVTACPRADVALLELVHPIVGIKPLPITRNNPVPPGDTGTIVGFGTTSSSRADFGIKRRGAVTAGTCKGSVVGADDQGWLCWKFLSGKNATNCSADSGGPYVASNGAAAGVTSGDLSKVACTSGALVFDTRLTNHSSWFNKTASDIKSAACGEGPQAGEPSAPSTQLVIDNYKPDGAPYSHTFTVDEGVSSLNVSAAGTGAHFYNVHMSLSLGSPTKQDQPDQRCKPDIVGNLAYCAVESPEPGQWQIVVSFNTSDPSAEMPFIYQIVASEYFARK</sequence>
<gene>
    <name evidence="5" type="ORF">FBZ95_104346</name>
</gene>
<evidence type="ECO:0000259" key="4">
    <source>
        <dbReference type="PROSITE" id="PS50240"/>
    </source>
</evidence>
<evidence type="ECO:0000256" key="3">
    <source>
        <dbReference type="SAM" id="SignalP"/>
    </source>
</evidence>
<dbReference type="AlphaFoldDB" id="A0A560JYJ9"/>
<evidence type="ECO:0000313" key="5">
    <source>
        <dbReference type="EMBL" id="TWB76165.1"/>
    </source>
</evidence>
<dbReference type="RefSeq" id="WP_080134709.1">
    <property type="nucleotide sequence ID" value="NZ_LWIG01000007.1"/>
</dbReference>
<feature type="domain" description="Peptidase S1" evidence="4">
    <location>
        <begin position="49"/>
        <end position="274"/>
    </location>
</feature>
<dbReference type="InterPro" id="IPR001314">
    <property type="entry name" value="Peptidase_S1A"/>
</dbReference>
<dbReference type="STRING" id="1399419.A5906_26515"/>
<dbReference type="GO" id="GO:0006508">
    <property type="term" value="P:proteolysis"/>
    <property type="evidence" value="ECO:0007669"/>
    <property type="project" value="InterPro"/>
</dbReference>
<name>A0A560JYJ9_9BRAD</name>
<dbReference type="PROSITE" id="PS50240">
    <property type="entry name" value="TRYPSIN_DOM"/>
    <property type="match status" value="1"/>
</dbReference>
<dbReference type="InterPro" id="IPR009003">
    <property type="entry name" value="Peptidase_S1_PA"/>
</dbReference>
<comment type="similarity">
    <text evidence="1">Belongs to the peptidase S1 family.</text>
</comment>
<feature type="signal peptide" evidence="3">
    <location>
        <begin position="1"/>
        <end position="21"/>
    </location>
</feature>
<organism evidence="5 6">
    <name type="scientific">Bradyrhizobium sacchari</name>
    <dbReference type="NCBI Taxonomy" id="1399419"/>
    <lineage>
        <taxon>Bacteria</taxon>
        <taxon>Pseudomonadati</taxon>
        <taxon>Pseudomonadota</taxon>
        <taxon>Alphaproteobacteria</taxon>
        <taxon>Hyphomicrobiales</taxon>
        <taxon>Nitrobacteraceae</taxon>
        <taxon>Bradyrhizobium</taxon>
    </lineage>
</organism>
<proteinExistence type="inferred from homology"/>
<dbReference type="PANTHER" id="PTHR24276">
    <property type="entry name" value="POLYSERASE-RELATED"/>
    <property type="match status" value="1"/>
</dbReference>
<keyword evidence="6" id="KW-1185">Reference proteome</keyword>
<dbReference type="PANTHER" id="PTHR24276:SF91">
    <property type="entry name" value="AT26814P-RELATED"/>
    <property type="match status" value="1"/>
</dbReference>
<evidence type="ECO:0000256" key="1">
    <source>
        <dbReference type="ARBA" id="ARBA00007664"/>
    </source>
</evidence>
<reference evidence="5 6" key="1">
    <citation type="submission" date="2019-06" db="EMBL/GenBank/DDBJ databases">
        <title>Genomic Encyclopedia of Type Strains, Phase IV (KMG-V): Genome sequencing to study the core and pangenomes of soil and plant-associated prokaryotes.</title>
        <authorList>
            <person name="Whitman W."/>
        </authorList>
    </citation>
    <scope>NUCLEOTIDE SEQUENCE [LARGE SCALE GENOMIC DNA]</scope>
    <source>
        <strain evidence="5 6">BR 10556</strain>
    </source>
</reference>
<dbReference type="PRINTS" id="PR00722">
    <property type="entry name" value="CHYMOTRYPSIN"/>
</dbReference>
<dbReference type="InterPro" id="IPR018114">
    <property type="entry name" value="TRYPSIN_HIS"/>
</dbReference>
<dbReference type="InterPro" id="IPR001254">
    <property type="entry name" value="Trypsin_dom"/>
</dbReference>
<dbReference type="PROSITE" id="PS00134">
    <property type="entry name" value="TRYPSIN_HIS"/>
    <property type="match status" value="1"/>
</dbReference>
<keyword evidence="2" id="KW-1015">Disulfide bond</keyword>
<feature type="chain" id="PRO_5022762779" evidence="3">
    <location>
        <begin position="22"/>
        <end position="406"/>
    </location>
</feature>
<dbReference type="EMBL" id="VITW01000004">
    <property type="protein sequence ID" value="TWB76165.1"/>
    <property type="molecule type" value="Genomic_DNA"/>
</dbReference>
<dbReference type="Gene3D" id="2.40.10.10">
    <property type="entry name" value="Trypsin-like serine proteases"/>
    <property type="match status" value="1"/>
</dbReference>
<evidence type="ECO:0000256" key="2">
    <source>
        <dbReference type="ARBA" id="ARBA00023157"/>
    </source>
</evidence>
<keyword evidence="3" id="KW-0732">Signal</keyword>
<dbReference type="Proteomes" id="UP000315914">
    <property type="component" value="Unassembled WGS sequence"/>
</dbReference>
<protein>
    <submittedName>
        <fullName evidence="5">Trypsin</fullName>
    </submittedName>
</protein>
<evidence type="ECO:0000313" key="6">
    <source>
        <dbReference type="Proteomes" id="UP000315914"/>
    </source>
</evidence>
<dbReference type="SUPFAM" id="SSF50494">
    <property type="entry name" value="Trypsin-like serine proteases"/>
    <property type="match status" value="1"/>
</dbReference>